<name>A0A238H9Q9_9BURK</name>
<evidence type="ECO:0000313" key="2">
    <source>
        <dbReference type="Proteomes" id="UP000198460"/>
    </source>
</evidence>
<gene>
    <name evidence="1" type="ORF">BSIN_4852</name>
</gene>
<accession>A0A238H9Q9</accession>
<dbReference type="AlphaFoldDB" id="A0A238H9Q9"/>
<proteinExistence type="predicted"/>
<organism evidence="1 2">
    <name type="scientific">Burkholderia singularis</name>
    <dbReference type="NCBI Taxonomy" id="1503053"/>
    <lineage>
        <taxon>Bacteria</taxon>
        <taxon>Pseudomonadati</taxon>
        <taxon>Pseudomonadota</taxon>
        <taxon>Betaproteobacteria</taxon>
        <taxon>Burkholderiales</taxon>
        <taxon>Burkholderiaceae</taxon>
        <taxon>Burkholderia</taxon>
        <taxon>pseudomallei group</taxon>
    </lineage>
</organism>
<dbReference type="EMBL" id="FXAN01000089">
    <property type="protein sequence ID" value="SMG02089.1"/>
    <property type="molecule type" value="Genomic_DNA"/>
</dbReference>
<dbReference type="Proteomes" id="UP000198460">
    <property type="component" value="Unassembled WGS sequence"/>
</dbReference>
<reference evidence="1 2" key="1">
    <citation type="submission" date="2017-04" db="EMBL/GenBank/DDBJ databases">
        <authorList>
            <person name="Afonso C.L."/>
            <person name="Miller P.J."/>
            <person name="Scott M.A."/>
            <person name="Spackman E."/>
            <person name="Goraichik I."/>
            <person name="Dimitrov K.M."/>
            <person name="Suarez D.L."/>
            <person name="Swayne D.E."/>
        </authorList>
    </citation>
    <scope>NUCLEOTIDE SEQUENCE [LARGE SCALE GENOMIC DNA]</scope>
    <source>
        <strain evidence="1">LMG 28154</strain>
    </source>
</reference>
<sequence>MAAAYARRAGAAGRAAAVMAAGTGLSPGLPGVCARFAGCSLLGGGA</sequence>
<evidence type="ECO:0000313" key="1">
    <source>
        <dbReference type="EMBL" id="SMG02089.1"/>
    </source>
</evidence>
<protein>
    <submittedName>
        <fullName evidence="1">Uncharacterized protein</fullName>
    </submittedName>
</protein>